<feature type="DNA-binding region" description="H-T-H motif" evidence="4">
    <location>
        <begin position="35"/>
        <end position="54"/>
    </location>
</feature>
<keyword evidence="3" id="KW-0804">Transcription</keyword>
<dbReference type="PROSITE" id="PS50977">
    <property type="entry name" value="HTH_TETR_2"/>
    <property type="match status" value="1"/>
</dbReference>
<dbReference type="PANTHER" id="PTHR30055:SF158">
    <property type="entry name" value="POSSIBLE TRANSCRIPTIONAL REGULATORY PROTEIN (PROBABLY TETR-FAMILY)"/>
    <property type="match status" value="1"/>
</dbReference>
<reference evidence="7 8" key="1">
    <citation type="submission" date="2019-07" db="EMBL/GenBank/DDBJ databases">
        <title>New species of Amycolatopsis and Streptomyces.</title>
        <authorList>
            <person name="Duangmal K."/>
            <person name="Teo W.F.A."/>
            <person name="Lipun K."/>
        </authorList>
    </citation>
    <scope>NUCLEOTIDE SEQUENCE [LARGE SCALE GENOMIC DNA]</scope>
    <source>
        <strain evidence="7 8">NBRC 109810</strain>
    </source>
</reference>
<feature type="compositionally biased region" description="Basic and acidic residues" evidence="5">
    <location>
        <begin position="146"/>
        <end position="157"/>
    </location>
</feature>
<name>A0A5N8VHF7_9ACTN</name>
<sequence>MGAVKTKRMPRAVREQQMLDAAVRIFGQRGYMAASMDEIAEVAGVSKPLVYLYLNSKEDLFTACIRREAAALTEAVQSGVRPGLDADRQLWDGLRAFFTHTAQHPDAWSVLHLQARTHGERFAAEVTAMREEIVAFVTRLIGAAAREARPQDPDRPEPGSSTPDRLGLDRPAVDPDLPEREVAGLAEALVGAAESLAAWANSTEGVSARQAAATLMNFAWAGLGNLMEGRPWSPTDPDHQGRAG</sequence>
<dbReference type="OrthoDB" id="3767959at2"/>
<feature type="region of interest" description="Disordered" evidence="5">
    <location>
        <begin position="146"/>
        <end position="176"/>
    </location>
</feature>
<dbReference type="Pfam" id="PF21943">
    <property type="entry name" value="TetR_C_46"/>
    <property type="match status" value="1"/>
</dbReference>
<evidence type="ECO:0000256" key="4">
    <source>
        <dbReference type="PROSITE-ProRule" id="PRU00335"/>
    </source>
</evidence>
<dbReference type="EMBL" id="VJZD01000122">
    <property type="protein sequence ID" value="MPY34657.1"/>
    <property type="molecule type" value="Genomic_DNA"/>
</dbReference>
<dbReference type="SUPFAM" id="SSF46689">
    <property type="entry name" value="Homeodomain-like"/>
    <property type="match status" value="1"/>
</dbReference>
<keyword evidence="1" id="KW-0805">Transcription regulation</keyword>
<dbReference type="GO" id="GO:0000976">
    <property type="term" value="F:transcription cis-regulatory region binding"/>
    <property type="evidence" value="ECO:0007669"/>
    <property type="project" value="TreeGrafter"/>
</dbReference>
<accession>A0A5N8VHF7</accession>
<dbReference type="PRINTS" id="PR00455">
    <property type="entry name" value="HTHTETR"/>
</dbReference>
<proteinExistence type="predicted"/>
<dbReference type="GO" id="GO:0045892">
    <property type="term" value="P:negative regulation of DNA-templated transcription"/>
    <property type="evidence" value="ECO:0007669"/>
    <property type="project" value="UniProtKB-ARBA"/>
</dbReference>
<dbReference type="Pfam" id="PF00440">
    <property type="entry name" value="TetR_N"/>
    <property type="match status" value="1"/>
</dbReference>
<dbReference type="AlphaFoldDB" id="A0A5N8VHF7"/>
<gene>
    <name evidence="7" type="ORF">FNH09_26455</name>
</gene>
<dbReference type="PANTHER" id="PTHR30055">
    <property type="entry name" value="HTH-TYPE TRANSCRIPTIONAL REGULATOR RUTR"/>
    <property type="match status" value="1"/>
</dbReference>
<feature type="compositionally biased region" description="Basic and acidic residues" evidence="5">
    <location>
        <begin position="166"/>
        <end position="176"/>
    </location>
</feature>
<organism evidence="7 8">
    <name type="scientific">Streptomyces adustus</name>
    <dbReference type="NCBI Taxonomy" id="1609272"/>
    <lineage>
        <taxon>Bacteria</taxon>
        <taxon>Bacillati</taxon>
        <taxon>Actinomycetota</taxon>
        <taxon>Actinomycetes</taxon>
        <taxon>Kitasatosporales</taxon>
        <taxon>Streptomycetaceae</taxon>
        <taxon>Streptomyces</taxon>
    </lineage>
</organism>
<evidence type="ECO:0000256" key="2">
    <source>
        <dbReference type="ARBA" id="ARBA00023125"/>
    </source>
</evidence>
<evidence type="ECO:0000256" key="1">
    <source>
        <dbReference type="ARBA" id="ARBA00023015"/>
    </source>
</evidence>
<evidence type="ECO:0000259" key="6">
    <source>
        <dbReference type="PROSITE" id="PS50977"/>
    </source>
</evidence>
<evidence type="ECO:0000256" key="5">
    <source>
        <dbReference type="SAM" id="MobiDB-lite"/>
    </source>
</evidence>
<protein>
    <submittedName>
        <fullName evidence="7">TetR/AcrR family transcriptional regulator</fullName>
    </submittedName>
</protein>
<dbReference type="GO" id="GO:0003700">
    <property type="term" value="F:DNA-binding transcription factor activity"/>
    <property type="evidence" value="ECO:0007669"/>
    <property type="project" value="TreeGrafter"/>
</dbReference>
<dbReference type="InterPro" id="IPR001647">
    <property type="entry name" value="HTH_TetR"/>
</dbReference>
<evidence type="ECO:0000256" key="3">
    <source>
        <dbReference type="ARBA" id="ARBA00023163"/>
    </source>
</evidence>
<evidence type="ECO:0000313" key="7">
    <source>
        <dbReference type="EMBL" id="MPY34657.1"/>
    </source>
</evidence>
<keyword evidence="8" id="KW-1185">Reference proteome</keyword>
<dbReference type="Gene3D" id="1.10.357.10">
    <property type="entry name" value="Tetracycline Repressor, domain 2"/>
    <property type="match status" value="1"/>
</dbReference>
<dbReference type="InterPro" id="IPR050109">
    <property type="entry name" value="HTH-type_TetR-like_transc_reg"/>
</dbReference>
<comment type="caution">
    <text evidence="7">The sequence shown here is derived from an EMBL/GenBank/DDBJ whole genome shotgun (WGS) entry which is preliminary data.</text>
</comment>
<dbReference type="InterPro" id="IPR009057">
    <property type="entry name" value="Homeodomain-like_sf"/>
</dbReference>
<evidence type="ECO:0000313" key="8">
    <source>
        <dbReference type="Proteomes" id="UP000325849"/>
    </source>
</evidence>
<dbReference type="InterPro" id="IPR054129">
    <property type="entry name" value="DesT_TetR_C"/>
</dbReference>
<keyword evidence="2 4" id="KW-0238">DNA-binding</keyword>
<feature type="domain" description="HTH tetR-type" evidence="6">
    <location>
        <begin position="12"/>
        <end position="72"/>
    </location>
</feature>
<dbReference type="RefSeq" id="WP_152892294.1">
    <property type="nucleotide sequence ID" value="NZ_VJZD01000122.1"/>
</dbReference>
<dbReference type="FunFam" id="1.10.10.60:FF:000141">
    <property type="entry name" value="TetR family transcriptional regulator"/>
    <property type="match status" value="1"/>
</dbReference>
<dbReference type="Proteomes" id="UP000325849">
    <property type="component" value="Unassembled WGS sequence"/>
</dbReference>